<gene>
    <name evidence="2" type="ORF">EYH13_03280</name>
</gene>
<dbReference type="Pfam" id="PF16861">
    <property type="entry name" value="Carbam_trans_C"/>
    <property type="match status" value="1"/>
</dbReference>
<sequence length="132" mass="14993">VKKKLNLSLARDVFQPFAPTILEERIGDYLVDPHPNKFMTMSYYATEEFVKTAPAVVHVDGTTRPQTLEKEDNPVYYNIVKRFERGSGVGAVLNTSFNMHGEPIVCSPRDALNSFRKARLDVLVLEKFAVYL</sequence>
<accession>A0A833E0U8</accession>
<evidence type="ECO:0000313" key="3">
    <source>
        <dbReference type="Proteomes" id="UP000649326"/>
    </source>
</evidence>
<name>A0A833E0U8_9EURY</name>
<dbReference type="PANTHER" id="PTHR34847:SF1">
    <property type="entry name" value="NODULATION PROTEIN U"/>
    <property type="match status" value="1"/>
</dbReference>
<feature type="non-terminal residue" evidence="2">
    <location>
        <position position="1"/>
    </location>
</feature>
<dbReference type="GO" id="GO:0016740">
    <property type="term" value="F:transferase activity"/>
    <property type="evidence" value="ECO:0007669"/>
    <property type="project" value="UniProtKB-KW"/>
</dbReference>
<keyword evidence="2" id="KW-0808">Transferase</keyword>
<feature type="domain" description="Carbamoyltransferase C-terminal" evidence="1">
    <location>
        <begin position="2"/>
        <end position="130"/>
    </location>
</feature>
<organism evidence="2 3">
    <name type="scientific">Thermococcus paralvinellae</name>
    <dbReference type="NCBI Taxonomy" id="582419"/>
    <lineage>
        <taxon>Archaea</taxon>
        <taxon>Methanobacteriati</taxon>
        <taxon>Methanobacteriota</taxon>
        <taxon>Thermococci</taxon>
        <taxon>Thermococcales</taxon>
        <taxon>Thermococcaceae</taxon>
        <taxon>Thermococcus</taxon>
    </lineage>
</organism>
<protein>
    <submittedName>
        <fullName evidence="2">Carbamoyl transferase</fullName>
    </submittedName>
</protein>
<dbReference type="InterPro" id="IPR051338">
    <property type="entry name" value="NodU/CmcH_Carbamoyltrnsfr"/>
</dbReference>
<evidence type="ECO:0000313" key="2">
    <source>
        <dbReference type="EMBL" id="HIP75164.1"/>
    </source>
</evidence>
<dbReference type="InterPro" id="IPR031730">
    <property type="entry name" value="Carbam_trans_C"/>
</dbReference>
<dbReference type="Proteomes" id="UP000649326">
    <property type="component" value="Unassembled WGS sequence"/>
</dbReference>
<dbReference type="InterPro" id="IPR038152">
    <property type="entry name" value="Carbam_trans_C_sf"/>
</dbReference>
<reference evidence="2" key="1">
    <citation type="journal article" date="2020" name="ISME J.">
        <title>Gammaproteobacteria mediating utilization of methyl-, sulfur- and petroleum organic compounds in deep ocean hydrothermal plumes.</title>
        <authorList>
            <person name="Zhou Z."/>
            <person name="Liu Y."/>
            <person name="Pan J."/>
            <person name="Cron B.R."/>
            <person name="Toner B.M."/>
            <person name="Anantharaman K."/>
            <person name="Breier J.A."/>
            <person name="Dick G.J."/>
            <person name="Li M."/>
        </authorList>
    </citation>
    <scope>NUCLEOTIDE SEQUENCE</scope>
    <source>
        <strain evidence="2">SZUA-1451</strain>
    </source>
</reference>
<comment type="caution">
    <text evidence="2">The sequence shown here is derived from an EMBL/GenBank/DDBJ whole genome shotgun (WGS) entry which is preliminary data.</text>
</comment>
<dbReference type="EMBL" id="DQUG01000136">
    <property type="protein sequence ID" value="HIP75164.1"/>
    <property type="molecule type" value="Genomic_DNA"/>
</dbReference>
<dbReference type="PANTHER" id="PTHR34847">
    <property type="entry name" value="NODULATION PROTEIN U"/>
    <property type="match status" value="1"/>
</dbReference>
<dbReference type="AlphaFoldDB" id="A0A833E0U8"/>
<dbReference type="Gene3D" id="3.90.870.20">
    <property type="entry name" value="Carbamoyltransferase, C-terminal domain"/>
    <property type="match status" value="1"/>
</dbReference>
<evidence type="ECO:0000259" key="1">
    <source>
        <dbReference type="Pfam" id="PF16861"/>
    </source>
</evidence>
<proteinExistence type="predicted"/>